<sequence length="471" mass="50855">MSVVDQAAESTSDRPARRPGLRRVAIWVSLALVCLAALGSLLQMRFIEQQIADITQSHALRTSARELSHAVSQAEANQRGFLLTGNAQFLELYNTARLTVNQRVEGLSMLSQNEPEQGAPMRIIVEDIGAKMSEMARAVTAAEEANAGPGPWQAETILAAPMMGEVSQTLERFIAEEDAKLVARNAAIDGGRKALVAALIFALGASVTLAWALMSRSQRQISVLAKNQMGLRTQNEALEVQVADRIRDLEEARANAEREQLRVEALLQDTNHRVGNSLTTVSSLLALQAMRSPSQDVQDALEAARLRIHAIASAHRRLRLTDDLETASAQDFLGNVIEDLATTQPDNKRLTLHSEIEPINVSARDATTLGILVGELVTNAIKHGFPDRRAGTISVRLFRAENGIPHLRVRDDGVGLGQDPSGEGGLGSVIVRQLASQFGGEPHYDTSLSGGVEVNISLPGLMQTSHPSLEP</sequence>
<dbReference type="PANTHER" id="PTHR41523">
    <property type="entry name" value="TWO-COMPONENT SYSTEM SENSOR PROTEIN"/>
    <property type="match status" value="1"/>
</dbReference>
<evidence type="ECO:0000256" key="8">
    <source>
        <dbReference type="SAM" id="Coils"/>
    </source>
</evidence>
<comment type="caution">
    <text evidence="11">The sequence shown here is derived from an EMBL/GenBank/DDBJ whole genome shotgun (WGS) entry which is preliminary data.</text>
</comment>
<dbReference type="Pfam" id="PF07568">
    <property type="entry name" value="HisKA_2"/>
    <property type="match status" value="1"/>
</dbReference>
<keyword evidence="9" id="KW-0472">Membrane</keyword>
<evidence type="ECO:0000256" key="9">
    <source>
        <dbReference type="SAM" id="Phobius"/>
    </source>
</evidence>
<dbReference type="GO" id="GO:0004673">
    <property type="term" value="F:protein histidine kinase activity"/>
    <property type="evidence" value="ECO:0007669"/>
    <property type="project" value="UniProtKB-EC"/>
</dbReference>
<dbReference type="PROSITE" id="PS50109">
    <property type="entry name" value="HIS_KIN"/>
    <property type="match status" value="1"/>
</dbReference>
<keyword evidence="5" id="KW-0547">Nucleotide-binding</keyword>
<dbReference type="Gene3D" id="3.30.565.10">
    <property type="entry name" value="Histidine kinase-like ATPase, C-terminal domain"/>
    <property type="match status" value="1"/>
</dbReference>
<proteinExistence type="predicted"/>
<evidence type="ECO:0000313" key="11">
    <source>
        <dbReference type="EMBL" id="KKB07315.1"/>
    </source>
</evidence>
<dbReference type="PANTHER" id="PTHR41523:SF8">
    <property type="entry name" value="ETHYLENE RESPONSE SENSOR PROTEIN"/>
    <property type="match status" value="1"/>
</dbReference>
<dbReference type="GO" id="GO:0005524">
    <property type="term" value="F:ATP binding"/>
    <property type="evidence" value="ECO:0007669"/>
    <property type="project" value="UniProtKB-KW"/>
</dbReference>
<evidence type="ECO:0000259" key="10">
    <source>
        <dbReference type="PROSITE" id="PS50109"/>
    </source>
</evidence>
<keyword evidence="12" id="KW-1185">Reference proteome</keyword>
<keyword evidence="4" id="KW-0808">Transferase</keyword>
<comment type="catalytic activity">
    <reaction evidence="1">
        <text>ATP + protein L-histidine = ADP + protein N-phospho-L-histidine.</text>
        <dbReference type="EC" id="2.7.13.3"/>
    </reaction>
</comment>
<accession>A0A0F5FFF0</accession>
<evidence type="ECO:0000256" key="2">
    <source>
        <dbReference type="ARBA" id="ARBA00012438"/>
    </source>
</evidence>
<dbReference type="PRINTS" id="PR00344">
    <property type="entry name" value="BCTRLSENSOR"/>
</dbReference>
<keyword evidence="6" id="KW-0418">Kinase</keyword>
<evidence type="ECO:0000256" key="6">
    <source>
        <dbReference type="ARBA" id="ARBA00022777"/>
    </source>
</evidence>
<dbReference type="InterPro" id="IPR005467">
    <property type="entry name" value="His_kinase_dom"/>
</dbReference>
<feature type="transmembrane region" description="Helical" evidence="9">
    <location>
        <begin position="24"/>
        <end position="42"/>
    </location>
</feature>
<dbReference type="InterPro" id="IPR036890">
    <property type="entry name" value="HATPase_C_sf"/>
</dbReference>
<organism evidence="11 12">
    <name type="scientific">Devosia chinhatensis</name>
    <dbReference type="NCBI Taxonomy" id="429727"/>
    <lineage>
        <taxon>Bacteria</taxon>
        <taxon>Pseudomonadati</taxon>
        <taxon>Pseudomonadota</taxon>
        <taxon>Alphaproteobacteria</taxon>
        <taxon>Hyphomicrobiales</taxon>
        <taxon>Devosiaceae</taxon>
        <taxon>Devosia</taxon>
    </lineage>
</organism>
<dbReference type="SMART" id="SM00387">
    <property type="entry name" value="HATPase_c"/>
    <property type="match status" value="1"/>
</dbReference>
<reference evidence="11 12" key="1">
    <citation type="submission" date="2015-03" db="EMBL/GenBank/DDBJ databases">
        <authorList>
            <person name="Hassan Y."/>
            <person name="Lepp D."/>
            <person name="Li X.-Z."/>
            <person name="Zhou T."/>
        </authorList>
    </citation>
    <scope>NUCLEOTIDE SEQUENCE [LARGE SCALE GENOMIC DNA]</scope>
    <source>
        <strain evidence="11 12">IPL18</strain>
    </source>
</reference>
<name>A0A0F5FFF0_9HYPH</name>
<evidence type="ECO:0000256" key="7">
    <source>
        <dbReference type="ARBA" id="ARBA00022840"/>
    </source>
</evidence>
<dbReference type="InterPro" id="IPR011495">
    <property type="entry name" value="Sig_transdc_His_kin_sub2_dim/P"/>
</dbReference>
<dbReference type="InterPro" id="IPR007891">
    <property type="entry name" value="CHASE3"/>
</dbReference>
<feature type="domain" description="Histidine kinase" evidence="10">
    <location>
        <begin position="269"/>
        <end position="462"/>
    </location>
</feature>
<keyword evidence="3" id="KW-0597">Phosphoprotein</keyword>
<dbReference type="Pfam" id="PF05227">
    <property type="entry name" value="CHASE3"/>
    <property type="match status" value="1"/>
</dbReference>
<protein>
    <recommendedName>
        <fullName evidence="2">histidine kinase</fullName>
        <ecNumber evidence="2">2.7.13.3</ecNumber>
    </recommendedName>
</protein>
<feature type="coiled-coil region" evidence="8">
    <location>
        <begin position="235"/>
        <end position="269"/>
    </location>
</feature>
<dbReference type="STRING" id="429727.VE26_11010"/>
<keyword evidence="9" id="KW-0812">Transmembrane</keyword>
<feature type="transmembrane region" description="Helical" evidence="9">
    <location>
        <begin position="194"/>
        <end position="214"/>
    </location>
</feature>
<keyword evidence="9" id="KW-1133">Transmembrane helix</keyword>
<dbReference type="CDD" id="cd19410">
    <property type="entry name" value="HK9-like_sensor"/>
    <property type="match status" value="1"/>
</dbReference>
<gene>
    <name evidence="11" type="ORF">VE26_11010</name>
</gene>
<evidence type="ECO:0000256" key="4">
    <source>
        <dbReference type="ARBA" id="ARBA00022679"/>
    </source>
</evidence>
<dbReference type="InterPro" id="IPR003594">
    <property type="entry name" value="HATPase_dom"/>
</dbReference>
<evidence type="ECO:0000256" key="3">
    <source>
        <dbReference type="ARBA" id="ARBA00022553"/>
    </source>
</evidence>
<dbReference type="EC" id="2.7.13.3" evidence="2"/>
<keyword evidence="7" id="KW-0067">ATP-binding</keyword>
<dbReference type="PATRIC" id="fig|429727.3.peg.2271"/>
<dbReference type="Proteomes" id="UP000033649">
    <property type="component" value="Unassembled WGS sequence"/>
</dbReference>
<keyword evidence="8" id="KW-0175">Coiled coil</keyword>
<dbReference type="InterPro" id="IPR004358">
    <property type="entry name" value="Sig_transdc_His_kin-like_C"/>
</dbReference>
<evidence type="ECO:0000256" key="1">
    <source>
        <dbReference type="ARBA" id="ARBA00000085"/>
    </source>
</evidence>
<dbReference type="EMBL" id="JZEY01000061">
    <property type="protein sequence ID" value="KKB07315.1"/>
    <property type="molecule type" value="Genomic_DNA"/>
</dbReference>
<evidence type="ECO:0000256" key="5">
    <source>
        <dbReference type="ARBA" id="ARBA00022741"/>
    </source>
</evidence>
<dbReference type="AlphaFoldDB" id="A0A0F5FFF0"/>
<dbReference type="Pfam" id="PF02518">
    <property type="entry name" value="HATPase_c"/>
    <property type="match status" value="1"/>
</dbReference>
<dbReference type="SUPFAM" id="SSF55874">
    <property type="entry name" value="ATPase domain of HSP90 chaperone/DNA topoisomerase II/histidine kinase"/>
    <property type="match status" value="1"/>
</dbReference>
<evidence type="ECO:0000313" key="12">
    <source>
        <dbReference type="Proteomes" id="UP000033649"/>
    </source>
</evidence>